<dbReference type="EMBL" id="WOWK01000084">
    <property type="protein sequence ID" value="KAF0320376.1"/>
    <property type="molecule type" value="Genomic_DNA"/>
</dbReference>
<dbReference type="InterPro" id="IPR022085">
    <property type="entry name" value="OpdG"/>
</dbReference>
<evidence type="ECO:0000313" key="1">
    <source>
        <dbReference type="EMBL" id="KAF0320376.1"/>
    </source>
</evidence>
<organism evidence="1 2">
    <name type="scientific">Colletotrichum asianum</name>
    <dbReference type="NCBI Taxonomy" id="702518"/>
    <lineage>
        <taxon>Eukaryota</taxon>
        <taxon>Fungi</taxon>
        <taxon>Dikarya</taxon>
        <taxon>Ascomycota</taxon>
        <taxon>Pezizomycotina</taxon>
        <taxon>Sordariomycetes</taxon>
        <taxon>Hypocreomycetidae</taxon>
        <taxon>Glomerellales</taxon>
        <taxon>Glomerellaceae</taxon>
        <taxon>Colletotrichum</taxon>
        <taxon>Colletotrichum gloeosporioides species complex</taxon>
    </lineage>
</organism>
<keyword evidence="2" id="KW-1185">Reference proteome</keyword>
<comment type="caution">
    <text evidence="1">The sequence shown here is derived from an EMBL/GenBank/DDBJ whole genome shotgun (WGS) entry which is preliminary data.</text>
</comment>
<dbReference type="OrthoDB" id="3350591at2759"/>
<proteinExistence type="predicted"/>
<sequence length="309" mass="35757">MAVTSSSEPQASDPPVEAWLAELEDQIADEESWGDQRNTEAASIILHMFTSFPEKGYVAALEAALKIGADYWARFLPSSQDPLRKPYRLEDKGMPDYLAHLYDLILHQSWLLPYYDERQDLLTRFLVELSHLPKVTYKSQGQEYHAFHNDSVFGMMCEEEWNGKFASDRPEPEDPKQKQAFIRRCDQWVNFSSFQARYHGTEIYKPWSTHLKYPNVDIELALEKDLPKGKLGECRLLVASEWIIHAGKVIYADMKRINNNLWGLERWRSWAGKLEEILKAGEQSEDVTINLQAALDEMISIDRESLEGK</sequence>
<protein>
    <submittedName>
        <fullName evidence="1">Uncharacterized protein</fullName>
    </submittedName>
</protein>
<dbReference type="InterPro" id="IPR053204">
    <property type="entry name" value="Oxopyrrolidines_Biosynth-assoc"/>
</dbReference>
<dbReference type="PANTHER" id="PTHR38797:SF4">
    <property type="entry name" value="NUCLEAR PORE COMPLEX PROTEIN NUP85"/>
    <property type="match status" value="1"/>
</dbReference>
<evidence type="ECO:0000313" key="2">
    <source>
        <dbReference type="Proteomes" id="UP000434172"/>
    </source>
</evidence>
<dbReference type="Proteomes" id="UP000434172">
    <property type="component" value="Unassembled WGS sequence"/>
</dbReference>
<accession>A0A8H3W729</accession>
<dbReference type="Pfam" id="PF12311">
    <property type="entry name" value="DUF3632"/>
    <property type="match status" value="1"/>
</dbReference>
<name>A0A8H3W729_9PEZI</name>
<gene>
    <name evidence="1" type="ORF">GQ607_012472</name>
</gene>
<reference evidence="1 2" key="1">
    <citation type="submission" date="2019-12" db="EMBL/GenBank/DDBJ databases">
        <title>A genome sequence resource for the geographically widespread anthracnose pathogen Colletotrichum asianum.</title>
        <authorList>
            <person name="Meng Y."/>
        </authorList>
    </citation>
    <scope>NUCLEOTIDE SEQUENCE [LARGE SCALE GENOMIC DNA]</scope>
    <source>
        <strain evidence="1 2">ICMP 18580</strain>
    </source>
</reference>
<dbReference type="AlphaFoldDB" id="A0A8H3W729"/>
<dbReference type="PANTHER" id="PTHR38797">
    <property type="entry name" value="NUCLEAR PORE COMPLEX PROTEIN NUP85-RELATED"/>
    <property type="match status" value="1"/>
</dbReference>